<dbReference type="PIRSF" id="PIRSF000535">
    <property type="entry name" value="1PFK/6PFK/LacC"/>
    <property type="match status" value="1"/>
</dbReference>
<name>A0A9X1NJA8_9ACTN</name>
<dbReference type="InterPro" id="IPR011611">
    <property type="entry name" value="PfkB_dom"/>
</dbReference>
<dbReference type="AlphaFoldDB" id="A0A9X1NJA8"/>
<keyword evidence="5" id="KW-0067">ATP-binding</keyword>
<keyword evidence="4 8" id="KW-0418">Kinase</keyword>
<dbReference type="EC" id="2.7.1.-" evidence="8"/>
<evidence type="ECO:0000256" key="4">
    <source>
        <dbReference type="ARBA" id="ARBA00022777"/>
    </source>
</evidence>
<dbReference type="Gene3D" id="3.40.1190.20">
    <property type="match status" value="1"/>
</dbReference>
<evidence type="ECO:0000259" key="7">
    <source>
        <dbReference type="Pfam" id="PF00294"/>
    </source>
</evidence>
<organism evidence="8 9">
    <name type="scientific">Kineosporia babensis</name>
    <dbReference type="NCBI Taxonomy" id="499548"/>
    <lineage>
        <taxon>Bacteria</taxon>
        <taxon>Bacillati</taxon>
        <taxon>Actinomycetota</taxon>
        <taxon>Actinomycetes</taxon>
        <taxon>Kineosporiales</taxon>
        <taxon>Kineosporiaceae</taxon>
        <taxon>Kineosporia</taxon>
    </lineage>
</organism>
<dbReference type="EMBL" id="JAJOMB010000015">
    <property type="protein sequence ID" value="MCD5314241.1"/>
    <property type="molecule type" value="Genomic_DNA"/>
</dbReference>
<dbReference type="RefSeq" id="WP_231446579.1">
    <property type="nucleotide sequence ID" value="NZ_JAJOMB010000015.1"/>
</dbReference>
<evidence type="ECO:0000313" key="8">
    <source>
        <dbReference type="EMBL" id="MCD5314241.1"/>
    </source>
</evidence>
<evidence type="ECO:0000256" key="5">
    <source>
        <dbReference type="ARBA" id="ARBA00022840"/>
    </source>
</evidence>
<dbReference type="InterPro" id="IPR029056">
    <property type="entry name" value="Ribokinase-like"/>
</dbReference>
<dbReference type="SUPFAM" id="SSF53613">
    <property type="entry name" value="Ribokinase-like"/>
    <property type="match status" value="1"/>
</dbReference>
<protein>
    <submittedName>
        <fullName evidence="8">Hexose kinase</fullName>
        <ecNumber evidence="8">2.7.1.-</ecNumber>
    </submittedName>
</protein>
<gene>
    <name evidence="8" type="ORF">LR394_25345</name>
</gene>
<dbReference type="InterPro" id="IPR002173">
    <property type="entry name" value="Carboh/pur_kinase_PfkB_CS"/>
</dbReference>
<dbReference type="NCBIfam" id="TIGR03168">
    <property type="entry name" value="1-PFK"/>
    <property type="match status" value="1"/>
</dbReference>
<dbReference type="PROSITE" id="PS00584">
    <property type="entry name" value="PFKB_KINASES_2"/>
    <property type="match status" value="1"/>
</dbReference>
<feature type="domain" description="Carbohydrate kinase PfkB" evidence="7">
    <location>
        <begin position="19"/>
        <end position="305"/>
    </location>
</feature>
<dbReference type="GO" id="GO:0005524">
    <property type="term" value="F:ATP binding"/>
    <property type="evidence" value="ECO:0007669"/>
    <property type="project" value="UniProtKB-KW"/>
</dbReference>
<keyword evidence="3" id="KW-0547">Nucleotide-binding</keyword>
<dbReference type="PANTHER" id="PTHR46566">
    <property type="entry name" value="1-PHOSPHOFRUCTOKINASE-RELATED"/>
    <property type="match status" value="1"/>
</dbReference>
<dbReference type="Proteomes" id="UP001138997">
    <property type="component" value="Unassembled WGS sequence"/>
</dbReference>
<dbReference type="GO" id="GO:0005829">
    <property type="term" value="C:cytosol"/>
    <property type="evidence" value="ECO:0007669"/>
    <property type="project" value="TreeGrafter"/>
</dbReference>
<accession>A0A9X1NJA8</accession>
<comment type="caution">
    <text evidence="8">The sequence shown here is derived from an EMBL/GenBank/DDBJ whole genome shotgun (WGS) entry which is preliminary data.</text>
</comment>
<dbReference type="PANTHER" id="PTHR46566:SF5">
    <property type="entry name" value="1-PHOSPHOFRUCTOKINASE"/>
    <property type="match status" value="1"/>
</dbReference>
<evidence type="ECO:0000256" key="6">
    <source>
        <dbReference type="PIRNR" id="PIRNR000535"/>
    </source>
</evidence>
<dbReference type="InterPro" id="IPR017583">
    <property type="entry name" value="Tagatose/fructose_Pkinase"/>
</dbReference>
<proteinExistence type="inferred from homology"/>
<keyword evidence="2 6" id="KW-0808">Transferase</keyword>
<evidence type="ECO:0000256" key="2">
    <source>
        <dbReference type="ARBA" id="ARBA00022679"/>
    </source>
</evidence>
<keyword evidence="9" id="KW-1185">Reference proteome</keyword>
<evidence type="ECO:0000313" key="9">
    <source>
        <dbReference type="Proteomes" id="UP001138997"/>
    </source>
</evidence>
<comment type="similarity">
    <text evidence="1">Belongs to the carbohydrate kinase PfkB family.</text>
</comment>
<evidence type="ECO:0000256" key="3">
    <source>
        <dbReference type="ARBA" id="ARBA00022741"/>
    </source>
</evidence>
<dbReference type="Pfam" id="PF00294">
    <property type="entry name" value="PfkB"/>
    <property type="match status" value="1"/>
</dbReference>
<evidence type="ECO:0000256" key="1">
    <source>
        <dbReference type="ARBA" id="ARBA00010688"/>
    </source>
</evidence>
<reference evidence="8" key="1">
    <citation type="submission" date="2021-11" db="EMBL/GenBank/DDBJ databases">
        <title>Streptomyces corallinus and Kineosporia corallina sp. nov., two new coral-derived marine actinobacteria.</title>
        <authorList>
            <person name="Buangrab K."/>
            <person name="Sutthacheep M."/>
            <person name="Yeemin T."/>
            <person name="Harunari E."/>
            <person name="Igarashi Y."/>
            <person name="Sripreechasak P."/>
            <person name="Kanchanasin P."/>
            <person name="Tanasupawat S."/>
            <person name="Phongsopitanun W."/>
        </authorList>
    </citation>
    <scope>NUCLEOTIDE SEQUENCE</scope>
    <source>
        <strain evidence="8">JCM 31032</strain>
    </source>
</reference>
<dbReference type="GO" id="GO:0008443">
    <property type="term" value="F:phosphofructokinase activity"/>
    <property type="evidence" value="ECO:0007669"/>
    <property type="project" value="TreeGrafter"/>
</dbReference>
<sequence>MARLIVVTPNPATDVTYRVPVYENGSTVRVSDVSRRPGGKGLNVVRVLRTLGEPAVAVLPLGGASGQWVSSMMDAEGISASIVPIAGETRSTVAVVDPVGHPTLFNEPGPALTQDEGGRLIEATVRECEPGCAVVISGSLPPGLDPQWLEHLVRAVRAVGAKVLVDTSGEALLAAARAGADVLKPNAQEAIQATNDNRLPLVSSSDGPVGIAPELHAAVTHLQQLGATTVVVSQGAGGLVAFAEGRVVSQPAVRGVSGNPTGAGDAATAGFALAWARGDDLRNALKLAAALGAAAVKQPGAGEVDPADVRAFEEELS</sequence>